<name>A0A8J6H6M4_TENMO</name>
<accession>A0A8J6H6M4</accession>
<comment type="caution">
    <text evidence="1">The sequence shown here is derived from an EMBL/GenBank/DDBJ whole genome shotgun (WGS) entry which is preliminary data.</text>
</comment>
<gene>
    <name evidence="1" type="ORF">GEV33_014096</name>
</gene>
<organism evidence="1 2">
    <name type="scientific">Tenebrio molitor</name>
    <name type="common">Yellow mealworm beetle</name>
    <dbReference type="NCBI Taxonomy" id="7067"/>
    <lineage>
        <taxon>Eukaryota</taxon>
        <taxon>Metazoa</taxon>
        <taxon>Ecdysozoa</taxon>
        <taxon>Arthropoda</taxon>
        <taxon>Hexapoda</taxon>
        <taxon>Insecta</taxon>
        <taxon>Pterygota</taxon>
        <taxon>Neoptera</taxon>
        <taxon>Endopterygota</taxon>
        <taxon>Coleoptera</taxon>
        <taxon>Polyphaga</taxon>
        <taxon>Cucujiformia</taxon>
        <taxon>Tenebrionidae</taxon>
        <taxon>Tenebrio</taxon>
    </lineage>
</organism>
<keyword evidence="2" id="KW-1185">Reference proteome</keyword>
<protein>
    <submittedName>
        <fullName evidence="1">Uncharacterized protein</fullName>
    </submittedName>
</protein>
<sequence>MGFIALTVSFHHHPEPPTEPLHCTTARQTESEWTFSKLFDFFAILSAEDSVFVVRVETTQLVVMVMLLCVKDIHIQTDAVLAMNRANVRVSKARVMHIKSLIKSVYTLHTQKMGAWLRLLHRTASGVRFSHIVNILPLRKKQRNEFSRRRCEKFRNHDFDGRCSRALVFFRGQRWTLAKYVETCVPYLFRARLDEVVARSVTNGELTWNCAQLGNYGKANCQQIIFTKIFALRRVEGSNLPAGEYFAEVGLRRVMASFIPADEQSADVGSLTHLSLLELSLRKDKGCGVLSGEPSAHCFLLETIMWMLALRRITGSLVPAGEQSVDVGPAKGQGLACSSWQIFCGCCYCEGSRTGKPSADCGTVKCHVATGSLDFAGEHSTDASRADWFLLEKILWVLQWGKGWRVPAGKYSADVPTAKGPGLGHISEKRAIKAASDEAAIALCS</sequence>
<reference evidence="1" key="1">
    <citation type="journal article" date="2020" name="J Insects Food Feed">
        <title>The yellow mealworm (Tenebrio molitor) genome: a resource for the emerging insects as food and feed industry.</title>
        <authorList>
            <person name="Eriksson T."/>
            <person name="Andere A."/>
            <person name="Kelstrup H."/>
            <person name="Emery V."/>
            <person name="Picard C."/>
        </authorList>
    </citation>
    <scope>NUCLEOTIDE SEQUENCE</scope>
    <source>
        <strain evidence="1">Stoneville</strain>
        <tissue evidence="1">Whole head</tissue>
    </source>
</reference>
<dbReference type="AlphaFoldDB" id="A0A8J6H6M4"/>
<proteinExistence type="predicted"/>
<evidence type="ECO:0000313" key="2">
    <source>
        <dbReference type="Proteomes" id="UP000719412"/>
    </source>
</evidence>
<evidence type="ECO:0000313" key="1">
    <source>
        <dbReference type="EMBL" id="KAH0808696.1"/>
    </source>
</evidence>
<dbReference type="Proteomes" id="UP000719412">
    <property type="component" value="Unassembled WGS sequence"/>
</dbReference>
<dbReference type="EMBL" id="JABDTM020028592">
    <property type="protein sequence ID" value="KAH0808696.1"/>
    <property type="molecule type" value="Genomic_DNA"/>
</dbReference>
<reference evidence="1" key="2">
    <citation type="submission" date="2021-08" db="EMBL/GenBank/DDBJ databases">
        <authorList>
            <person name="Eriksson T."/>
        </authorList>
    </citation>
    <scope>NUCLEOTIDE SEQUENCE</scope>
    <source>
        <strain evidence="1">Stoneville</strain>
        <tissue evidence="1">Whole head</tissue>
    </source>
</reference>